<sequence length="466" mass="51352">MSSEFRLSSEPSPGQPAKSSSKSKKSRSKKTGAKAKSGRPVSDEYIISVSSESESESSSDQDSSASEGSEAHEDEESELAKLRPECQCLEDLSDDSLDAPASATSSAADSQAVESSPKPTSKAKSASTTKTSSKSSPKGKKKVSQKSAGKKKSSAKTKKEEGDVFQEEIQVVTQDFSTKSQDTTDESSLDSTLPTWISSYPELVKLAQRASDLLTLYMAPRFTTVSAQKYWVKLEQAYLPSPVPSDAEFKCTTVCIEKFCKHACLFNTTDFQLVSYIFQRADYPERLCGVWRLLRGYGTEKQAVMSFAIYERKHWVSPEAVKRRMWPWCVGPDATLPIETLLDPTLPFYTTENLMWFPAALVDKLEPCRVDWLTCPGQHPYNTVYVPCNDHVPLFLPANSTVEVLGPQIVPDPLEPADIDSSWDRAFRAADEDEEMEEGEVAEDDADSTATLDLNQDSTGDTPVDP</sequence>
<feature type="compositionally biased region" description="Basic residues" evidence="1">
    <location>
        <begin position="21"/>
        <end position="37"/>
    </location>
</feature>
<feature type="compositionally biased region" description="Low complexity" evidence="1">
    <location>
        <begin position="43"/>
        <end position="52"/>
    </location>
</feature>
<feature type="compositionally biased region" description="Acidic residues" evidence="1">
    <location>
        <begin position="431"/>
        <end position="447"/>
    </location>
</feature>
<evidence type="ECO:0000313" key="3">
    <source>
        <dbReference type="Proteomes" id="UP000198211"/>
    </source>
</evidence>
<feature type="compositionally biased region" description="Low complexity" evidence="1">
    <location>
        <begin position="11"/>
        <end position="20"/>
    </location>
</feature>
<proteinExistence type="predicted"/>
<evidence type="ECO:0000313" key="2">
    <source>
        <dbReference type="EMBL" id="OWZ01210.1"/>
    </source>
</evidence>
<comment type="caution">
    <text evidence="2">The sequence shown here is derived from an EMBL/GenBank/DDBJ whole genome shotgun (WGS) entry which is preliminary data.</text>
</comment>
<evidence type="ECO:0000256" key="1">
    <source>
        <dbReference type="SAM" id="MobiDB-lite"/>
    </source>
</evidence>
<feature type="region of interest" description="Disordered" evidence="1">
    <location>
        <begin position="1"/>
        <end position="162"/>
    </location>
</feature>
<dbReference type="AlphaFoldDB" id="A0A225V9U5"/>
<name>A0A225V9U5_9STRA</name>
<accession>A0A225V9U5</accession>
<gene>
    <name evidence="2" type="ORF">PHMEG_00027456</name>
</gene>
<reference evidence="3" key="1">
    <citation type="submission" date="2017-03" db="EMBL/GenBank/DDBJ databases">
        <title>Phytopthora megakarya and P. palmivora, two closely related causual agents of cacao black pod achieved similar genome size and gene model numbers by different mechanisms.</title>
        <authorList>
            <person name="Ali S."/>
            <person name="Shao J."/>
            <person name="Larry D.J."/>
            <person name="Kronmiller B."/>
            <person name="Shen D."/>
            <person name="Strem M.D."/>
            <person name="Melnick R.L."/>
            <person name="Guiltinan M.J."/>
            <person name="Tyler B.M."/>
            <person name="Meinhardt L.W."/>
            <person name="Bailey B.A."/>
        </authorList>
    </citation>
    <scope>NUCLEOTIDE SEQUENCE [LARGE SCALE GENOMIC DNA]</scope>
    <source>
        <strain evidence="3">zdho120</strain>
    </source>
</reference>
<feature type="region of interest" description="Disordered" evidence="1">
    <location>
        <begin position="415"/>
        <end position="466"/>
    </location>
</feature>
<feature type="compositionally biased region" description="Low complexity" evidence="1">
    <location>
        <begin position="98"/>
        <end position="136"/>
    </location>
</feature>
<feature type="compositionally biased region" description="Basic residues" evidence="1">
    <location>
        <begin position="137"/>
        <end position="156"/>
    </location>
</feature>
<dbReference type="EMBL" id="NBNE01007017">
    <property type="protein sequence ID" value="OWZ01210.1"/>
    <property type="molecule type" value="Genomic_DNA"/>
</dbReference>
<dbReference type="Proteomes" id="UP000198211">
    <property type="component" value="Unassembled WGS sequence"/>
</dbReference>
<keyword evidence="3" id="KW-1185">Reference proteome</keyword>
<organism evidence="2 3">
    <name type="scientific">Phytophthora megakarya</name>
    <dbReference type="NCBI Taxonomy" id="4795"/>
    <lineage>
        <taxon>Eukaryota</taxon>
        <taxon>Sar</taxon>
        <taxon>Stramenopiles</taxon>
        <taxon>Oomycota</taxon>
        <taxon>Peronosporomycetes</taxon>
        <taxon>Peronosporales</taxon>
        <taxon>Peronosporaceae</taxon>
        <taxon>Phytophthora</taxon>
    </lineage>
</organism>
<feature type="compositionally biased region" description="Polar residues" evidence="1">
    <location>
        <begin position="1"/>
        <end position="10"/>
    </location>
</feature>
<protein>
    <submittedName>
        <fullName evidence="2">Uncharacterized protein</fullName>
    </submittedName>
</protein>
<feature type="compositionally biased region" description="Polar residues" evidence="1">
    <location>
        <begin position="448"/>
        <end position="466"/>
    </location>
</feature>